<dbReference type="EMBL" id="JAENGZ010000030">
    <property type="protein sequence ID" value="KAG6972733.1"/>
    <property type="molecule type" value="Genomic_DNA"/>
</dbReference>
<dbReference type="Proteomes" id="UP000688947">
    <property type="component" value="Unassembled WGS sequence"/>
</dbReference>
<feature type="region of interest" description="Disordered" evidence="1">
    <location>
        <begin position="1"/>
        <end position="31"/>
    </location>
</feature>
<feature type="non-terminal residue" evidence="2">
    <location>
        <position position="1"/>
    </location>
</feature>
<evidence type="ECO:0000313" key="3">
    <source>
        <dbReference type="Proteomes" id="UP000688947"/>
    </source>
</evidence>
<dbReference type="AlphaFoldDB" id="A0A8T1UYJ6"/>
<evidence type="ECO:0000313" key="2">
    <source>
        <dbReference type="EMBL" id="KAG6972733.1"/>
    </source>
</evidence>
<comment type="caution">
    <text evidence="2">The sequence shown here is derived from an EMBL/GenBank/DDBJ whole genome shotgun (WGS) entry which is preliminary data.</text>
</comment>
<organism evidence="2 3">
    <name type="scientific">Phytophthora cactorum</name>
    <dbReference type="NCBI Taxonomy" id="29920"/>
    <lineage>
        <taxon>Eukaryota</taxon>
        <taxon>Sar</taxon>
        <taxon>Stramenopiles</taxon>
        <taxon>Oomycota</taxon>
        <taxon>Peronosporomycetes</taxon>
        <taxon>Peronosporales</taxon>
        <taxon>Peronosporaceae</taxon>
        <taxon>Phytophthora</taxon>
    </lineage>
</organism>
<protein>
    <submittedName>
        <fullName evidence="2">Uncharacterized protein</fullName>
    </submittedName>
</protein>
<accession>A0A8T1UYJ6</accession>
<dbReference type="OrthoDB" id="146537at2759"/>
<sequence>SARSHSKPARGAREAGPHSICGGGPSAELSGELSTTLSRTYYLHIAGEANRRGAQPSVALPVTYYNNFAIAR</sequence>
<evidence type="ECO:0000256" key="1">
    <source>
        <dbReference type="SAM" id="MobiDB-lite"/>
    </source>
</evidence>
<proteinExistence type="predicted"/>
<name>A0A8T1UYJ6_9STRA</name>
<reference evidence="2" key="1">
    <citation type="submission" date="2021-01" db="EMBL/GenBank/DDBJ databases">
        <title>Phytophthora aleatoria, a newly-described species from Pinus radiata is distinct from Phytophthora cactorum isolates based on comparative genomics.</title>
        <authorList>
            <person name="Mcdougal R."/>
            <person name="Panda P."/>
            <person name="Williams N."/>
            <person name="Studholme D.J."/>
        </authorList>
    </citation>
    <scope>NUCLEOTIDE SEQUENCE</scope>
    <source>
        <strain evidence="2">NZFS 3830</strain>
    </source>
</reference>
<gene>
    <name evidence="2" type="ORF">JG687_00001290</name>
</gene>
<feature type="compositionally biased region" description="Basic residues" evidence="1">
    <location>
        <begin position="1"/>
        <end position="10"/>
    </location>
</feature>